<keyword evidence="9" id="KW-0472">Membrane</keyword>
<accession>A0A2T0MCF7</accession>
<evidence type="ECO:0000256" key="4">
    <source>
        <dbReference type="ARBA" id="ARBA00022679"/>
    </source>
</evidence>
<gene>
    <name evidence="11" type="ORF">CLV81_3577</name>
</gene>
<dbReference type="PROSITE" id="PS50109">
    <property type="entry name" value="HIS_KIN"/>
    <property type="match status" value="1"/>
</dbReference>
<dbReference type="InterPro" id="IPR011990">
    <property type="entry name" value="TPR-like_helical_dom_sf"/>
</dbReference>
<dbReference type="InterPro" id="IPR036890">
    <property type="entry name" value="HATPase_C_sf"/>
</dbReference>
<reference evidence="11 12" key="1">
    <citation type="submission" date="2018-03" db="EMBL/GenBank/DDBJ databases">
        <title>Genomic Encyclopedia of Archaeal and Bacterial Type Strains, Phase II (KMG-II): from individual species to whole genera.</title>
        <authorList>
            <person name="Goeker M."/>
        </authorList>
    </citation>
    <scope>NUCLEOTIDE SEQUENCE [LARGE SCALE GENOMIC DNA]</scope>
    <source>
        <strain evidence="11 12">DSM 25027</strain>
    </source>
</reference>
<feature type="transmembrane region" description="Helical" evidence="9">
    <location>
        <begin position="439"/>
        <end position="461"/>
    </location>
</feature>
<dbReference type="Proteomes" id="UP000237640">
    <property type="component" value="Unassembled WGS sequence"/>
</dbReference>
<dbReference type="AlphaFoldDB" id="A0A2T0MCF7"/>
<evidence type="ECO:0000256" key="6">
    <source>
        <dbReference type="ARBA" id="ARBA00022777"/>
    </source>
</evidence>
<dbReference type="InterPro" id="IPR005467">
    <property type="entry name" value="His_kinase_dom"/>
</dbReference>
<proteinExistence type="predicted"/>
<dbReference type="SUPFAM" id="SSF55874">
    <property type="entry name" value="ATPase domain of HSP90 chaperone/DNA topoisomerase II/histidine kinase"/>
    <property type="match status" value="1"/>
</dbReference>
<keyword evidence="4" id="KW-0808">Transferase</keyword>
<evidence type="ECO:0000256" key="2">
    <source>
        <dbReference type="ARBA" id="ARBA00012438"/>
    </source>
</evidence>
<dbReference type="EC" id="2.7.13.3" evidence="2"/>
<dbReference type="SUPFAM" id="SSF48452">
    <property type="entry name" value="TPR-like"/>
    <property type="match status" value="1"/>
</dbReference>
<evidence type="ECO:0000256" key="3">
    <source>
        <dbReference type="ARBA" id="ARBA00022553"/>
    </source>
</evidence>
<evidence type="ECO:0000256" key="5">
    <source>
        <dbReference type="ARBA" id="ARBA00022741"/>
    </source>
</evidence>
<dbReference type="Gene3D" id="3.30.450.20">
    <property type="entry name" value="PAS domain"/>
    <property type="match status" value="1"/>
</dbReference>
<evidence type="ECO:0000259" key="10">
    <source>
        <dbReference type="PROSITE" id="PS50109"/>
    </source>
</evidence>
<keyword evidence="3" id="KW-0597">Phosphoprotein</keyword>
<keyword evidence="8" id="KW-0175">Coiled coil</keyword>
<keyword evidence="9" id="KW-1133">Transmembrane helix</keyword>
<sequence length="682" mass="78885">MKRTISYKEHTKNMITGFRFGKEHYLLRRMNIYFKGGLAGYLFLFFFISSTYSQESDEPSVLQEFQNAEAPEERFNIFFNSMDRYNINSAYDWLDTVKVYLGNSQKTSDDTAILQYKLMQAQIYNDLGDYDKSIVLARELFESSDTLDITSQKLILDVLDDNYAKLQLYDKQIVIRKRKRELGITENVAFYDIYSNLGLHRKARNQYIMEVKPTIADNDSYGLAKYHSKVGNYLRLDNSAPTALSELKKAKAYLDVFINDISKQKTEKELFDTEFLKAEIEGNIGKCHVLLGEFEEAIPLLESSIEVLKTSPVNSHQIEVVDNTLDLADANLQLERFREAKKNLDIDFDNTSILQDIKRNRLLASFYDRVENYRNAATYYRRNERIKDSLNQKQASLLKQQLVTIVANEDLENSQRLIDEQKRINEQARNEMKAKDERINLVFISLIFTLLGFAGLVYAYLKSIKNQRLIAEQKHIIENSLIEKDSLLKEIHHRVKNNLQMVSSLLSLQTKNTRSKSAIEALEEGKSRVKAMALIHQKLYQNDDLSVIEMQGYIESLINSVQSVYKKGGHNISITIDAEGTELDIDRAIPFGLILNELVSNSFKYAFPESDENGKIYIHLRKNGDQGYFEYTDNGVGMPEDADERTNSSMGIRLMNRLVNQLQSKLNIDRDSEGVRFWFNFS</sequence>
<dbReference type="Gene3D" id="1.25.40.10">
    <property type="entry name" value="Tetratricopeptide repeat domain"/>
    <property type="match status" value="1"/>
</dbReference>
<evidence type="ECO:0000256" key="7">
    <source>
        <dbReference type="ARBA" id="ARBA00022840"/>
    </source>
</evidence>
<keyword evidence="7" id="KW-0067">ATP-binding</keyword>
<dbReference type="PANTHER" id="PTHR41523">
    <property type="entry name" value="TWO-COMPONENT SYSTEM SENSOR PROTEIN"/>
    <property type="match status" value="1"/>
</dbReference>
<evidence type="ECO:0000256" key="9">
    <source>
        <dbReference type="SAM" id="Phobius"/>
    </source>
</evidence>
<dbReference type="InterPro" id="IPR003594">
    <property type="entry name" value="HATPase_dom"/>
</dbReference>
<keyword evidence="6 11" id="KW-0418">Kinase</keyword>
<keyword evidence="9" id="KW-0812">Transmembrane</keyword>
<organism evidence="11 12">
    <name type="scientific">Flagellimonas meridianipacifica</name>
    <dbReference type="NCBI Taxonomy" id="1080225"/>
    <lineage>
        <taxon>Bacteria</taxon>
        <taxon>Pseudomonadati</taxon>
        <taxon>Bacteroidota</taxon>
        <taxon>Flavobacteriia</taxon>
        <taxon>Flavobacteriales</taxon>
        <taxon>Flavobacteriaceae</taxon>
        <taxon>Flagellimonas</taxon>
    </lineage>
</organism>
<dbReference type="GO" id="GO:0004673">
    <property type="term" value="F:protein histidine kinase activity"/>
    <property type="evidence" value="ECO:0007669"/>
    <property type="project" value="UniProtKB-EC"/>
</dbReference>
<dbReference type="Gene3D" id="3.30.565.10">
    <property type="entry name" value="Histidine kinase-like ATPase, C-terminal domain"/>
    <property type="match status" value="1"/>
</dbReference>
<dbReference type="PANTHER" id="PTHR41523:SF8">
    <property type="entry name" value="ETHYLENE RESPONSE SENSOR PROTEIN"/>
    <property type="match status" value="1"/>
</dbReference>
<evidence type="ECO:0000256" key="8">
    <source>
        <dbReference type="SAM" id="Coils"/>
    </source>
</evidence>
<dbReference type="EMBL" id="PVYX01000002">
    <property type="protein sequence ID" value="PRX55170.1"/>
    <property type="molecule type" value="Genomic_DNA"/>
</dbReference>
<comment type="catalytic activity">
    <reaction evidence="1">
        <text>ATP + protein L-histidine = ADP + protein N-phospho-L-histidine.</text>
        <dbReference type="EC" id="2.7.13.3"/>
    </reaction>
</comment>
<comment type="caution">
    <text evidence="11">The sequence shown here is derived from an EMBL/GenBank/DDBJ whole genome shotgun (WGS) entry which is preliminary data.</text>
</comment>
<dbReference type="RefSeq" id="WP_313790292.1">
    <property type="nucleotide sequence ID" value="NZ_PVYX01000002.1"/>
</dbReference>
<name>A0A2T0MCF7_9FLAO</name>
<evidence type="ECO:0000313" key="12">
    <source>
        <dbReference type="Proteomes" id="UP000237640"/>
    </source>
</evidence>
<feature type="coiled-coil region" evidence="8">
    <location>
        <begin position="411"/>
        <end position="438"/>
    </location>
</feature>
<protein>
    <recommendedName>
        <fullName evidence="2">histidine kinase</fullName>
        <ecNumber evidence="2">2.7.13.3</ecNumber>
    </recommendedName>
</protein>
<dbReference type="SMART" id="SM00387">
    <property type="entry name" value="HATPase_c"/>
    <property type="match status" value="1"/>
</dbReference>
<dbReference type="Pfam" id="PF02518">
    <property type="entry name" value="HATPase_c"/>
    <property type="match status" value="1"/>
</dbReference>
<feature type="domain" description="Histidine kinase" evidence="10">
    <location>
        <begin position="490"/>
        <end position="682"/>
    </location>
</feature>
<dbReference type="GO" id="GO:0005524">
    <property type="term" value="F:ATP binding"/>
    <property type="evidence" value="ECO:0007669"/>
    <property type="project" value="UniProtKB-KW"/>
</dbReference>
<evidence type="ECO:0000313" key="11">
    <source>
        <dbReference type="EMBL" id="PRX55170.1"/>
    </source>
</evidence>
<keyword evidence="12" id="KW-1185">Reference proteome</keyword>
<keyword evidence="5" id="KW-0547">Nucleotide-binding</keyword>
<dbReference type="Pfam" id="PF07568">
    <property type="entry name" value="HisKA_2"/>
    <property type="match status" value="1"/>
</dbReference>
<dbReference type="InterPro" id="IPR011495">
    <property type="entry name" value="Sig_transdc_His_kin_sub2_dim/P"/>
</dbReference>
<evidence type="ECO:0000256" key="1">
    <source>
        <dbReference type="ARBA" id="ARBA00000085"/>
    </source>
</evidence>